<protein>
    <submittedName>
        <fullName evidence="2">DNA polymerase III subunit alpha</fullName>
    </submittedName>
</protein>
<dbReference type="Pfam" id="PF00533">
    <property type="entry name" value="BRCT"/>
    <property type="match status" value="1"/>
</dbReference>
<evidence type="ECO:0000313" key="2">
    <source>
        <dbReference type="EMBL" id="DAD67472.1"/>
    </source>
</evidence>
<dbReference type="Pfam" id="PF00929">
    <property type="entry name" value="RNase_T"/>
    <property type="match status" value="1"/>
</dbReference>
<dbReference type="PROSITE" id="PS50172">
    <property type="entry name" value="BRCT"/>
    <property type="match status" value="1"/>
</dbReference>
<dbReference type="InterPro" id="IPR012337">
    <property type="entry name" value="RNaseH-like_sf"/>
</dbReference>
<name>A0A8S5LC16_9CAUD</name>
<dbReference type="PANTHER" id="PTHR30231:SF42">
    <property type="entry name" value="EXONUCLEASE"/>
    <property type="match status" value="1"/>
</dbReference>
<dbReference type="PANTHER" id="PTHR30231">
    <property type="entry name" value="DNA POLYMERASE III SUBUNIT EPSILON"/>
    <property type="match status" value="1"/>
</dbReference>
<dbReference type="SUPFAM" id="SSF53098">
    <property type="entry name" value="Ribonuclease H-like"/>
    <property type="match status" value="1"/>
</dbReference>
<dbReference type="SMART" id="SM00479">
    <property type="entry name" value="EXOIII"/>
    <property type="match status" value="1"/>
</dbReference>
<evidence type="ECO:0000259" key="1">
    <source>
        <dbReference type="PROSITE" id="PS50172"/>
    </source>
</evidence>
<dbReference type="InterPro" id="IPR036420">
    <property type="entry name" value="BRCT_dom_sf"/>
</dbReference>
<feature type="domain" description="BRCT" evidence="1">
    <location>
        <begin position="228"/>
        <end position="318"/>
    </location>
</feature>
<dbReference type="InterPro" id="IPR036397">
    <property type="entry name" value="RNaseH_sf"/>
</dbReference>
<dbReference type="GO" id="GO:0008408">
    <property type="term" value="F:3'-5' exonuclease activity"/>
    <property type="evidence" value="ECO:0007669"/>
    <property type="project" value="TreeGrafter"/>
</dbReference>
<dbReference type="InterPro" id="IPR001357">
    <property type="entry name" value="BRCT_dom"/>
</dbReference>
<dbReference type="FunFam" id="3.30.420.10:FF:000045">
    <property type="entry name" value="3'-5' exonuclease DinG"/>
    <property type="match status" value="1"/>
</dbReference>
<dbReference type="CDD" id="cd06130">
    <property type="entry name" value="DNA_pol_III_epsilon_like"/>
    <property type="match status" value="1"/>
</dbReference>
<accession>A0A8S5LC16</accession>
<dbReference type="InterPro" id="IPR013520">
    <property type="entry name" value="Ribonucl_H"/>
</dbReference>
<dbReference type="Gene3D" id="3.30.420.10">
    <property type="entry name" value="Ribonuclease H-like superfamily/Ribonuclease H"/>
    <property type="match status" value="1"/>
</dbReference>
<reference evidence="2" key="1">
    <citation type="journal article" date="2021" name="Proc. Natl. Acad. Sci. U.S.A.">
        <title>A Catalog of Tens of Thousands of Viruses from Human Metagenomes Reveals Hidden Associations with Chronic Diseases.</title>
        <authorList>
            <person name="Tisza M.J."/>
            <person name="Buck C.B."/>
        </authorList>
    </citation>
    <scope>NUCLEOTIDE SEQUENCE</scope>
    <source>
        <strain evidence="2">Cttdo1</strain>
    </source>
</reference>
<dbReference type="GO" id="GO:0003676">
    <property type="term" value="F:nucleic acid binding"/>
    <property type="evidence" value="ECO:0007669"/>
    <property type="project" value="InterPro"/>
</dbReference>
<dbReference type="CDD" id="cd17748">
    <property type="entry name" value="BRCT_DNA_ligase_like"/>
    <property type="match status" value="1"/>
</dbReference>
<dbReference type="Gene3D" id="3.40.50.10190">
    <property type="entry name" value="BRCT domain"/>
    <property type="match status" value="1"/>
</dbReference>
<dbReference type="SUPFAM" id="SSF52113">
    <property type="entry name" value="BRCT domain"/>
    <property type="match status" value="1"/>
</dbReference>
<organism evidence="2">
    <name type="scientific">Siphoviridae sp. cttdo1</name>
    <dbReference type="NCBI Taxonomy" id="2823606"/>
    <lineage>
        <taxon>Viruses</taxon>
        <taxon>Duplodnaviria</taxon>
        <taxon>Heunggongvirae</taxon>
        <taxon>Uroviricota</taxon>
        <taxon>Caudoviricetes</taxon>
    </lineage>
</organism>
<sequence>MEIFDFITIDFETANQYRDSVCQLGITTVKGGKIKDVKSWLINPETFFDDFNVRIHGITEEMVKDKPTFAELWPTITPYLGDEKVGNIVFAHNANFDIKALIATLSRYNLPFPSLFFGCSLAVSRRVWPGEPSYSLSSLCNKLGIMPGEHDAGEDSRACAEIVLLAAQEKGVDFTKEALSGEELAEIENKFQFFFGEFNHDGYLSSVCQRINKAARTKQIIGDESKNNPESIFYQKNVVFTGALSAMKRTDAQQIIADIGGFNQNGVNRETNFLVVGQQDYRIVGEDGMSSKQEKAIKLIEKGADLEILSEDEFLRSI</sequence>
<proteinExistence type="predicted"/>
<dbReference type="EMBL" id="BK014678">
    <property type="protein sequence ID" value="DAD67472.1"/>
    <property type="molecule type" value="Genomic_DNA"/>
</dbReference>